<proteinExistence type="predicted"/>
<evidence type="ECO:0000313" key="3">
    <source>
        <dbReference type="EMBL" id="MCP2012863.1"/>
    </source>
</evidence>
<dbReference type="InterPro" id="IPR023213">
    <property type="entry name" value="CAT-like_dom_sf"/>
</dbReference>
<dbReference type="Pfam" id="PF00668">
    <property type="entry name" value="Condensation"/>
    <property type="match status" value="1"/>
</dbReference>
<reference evidence="3" key="1">
    <citation type="submission" date="2022-03" db="EMBL/GenBank/DDBJ databases">
        <title>Genome Encyclopedia of Bacteria and Archaea VI: Functional Genomics of Type Strains.</title>
        <authorList>
            <person name="Whitman W."/>
        </authorList>
    </citation>
    <scope>NUCLEOTIDE SEQUENCE</scope>
    <source>
        <strain evidence="3">HSC-15S17</strain>
    </source>
</reference>
<organism evidence="3 4">
    <name type="scientific">Duganella violaceipulchra</name>
    <dbReference type="NCBI Taxonomy" id="2849652"/>
    <lineage>
        <taxon>Bacteria</taxon>
        <taxon>Pseudomonadati</taxon>
        <taxon>Pseudomonadota</taxon>
        <taxon>Betaproteobacteria</taxon>
        <taxon>Burkholderiales</taxon>
        <taxon>Oxalobacteraceae</taxon>
        <taxon>Telluria group</taxon>
        <taxon>Duganella</taxon>
    </lineage>
</organism>
<dbReference type="Gene3D" id="3.30.559.10">
    <property type="entry name" value="Chloramphenicol acetyltransferase-like domain"/>
    <property type="match status" value="1"/>
</dbReference>
<dbReference type="PANTHER" id="PTHR45527">
    <property type="entry name" value="NONRIBOSOMAL PEPTIDE SYNTHETASE"/>
    <property type="match status" value="1"/>
</dbReference>
<name>A0ABT1GZ60_9BURK</name>
<dbReference type="InterPro" id="IPR042099">
    <property type="entry name" value="ANL_N_sf"/>
</dbReference>
<feature type="domain" description="Condensation" evidence="2">
    <location>
        <begin position="5"/>
        <end position="299"/>
    </location>
</feature>
<dbReference type="InterPro" id="IPR001242">
    <property type="entry name" value="Condensation_dom"/>
</dbReference>
<gene>
    <name evidence="3" type="ORF">L1274_006637</name>
</gene>
<dbReference type="InterPro" id="IPR000873">
    <property type="entry name" value="AMP-dep_synth/lig_dom"/>
</dbReference>
<dbReference type="RefSeq" id="WP_262311851.1">
    <property type="nucleotide sequence ID" value="NZ_JALJZU010000063.1"/>
</dbReference>
<sequence length="423" mass="45625">RVNGRWLLQLLTHHLAIDHTALDILVEEIRMIQQDRAAELAPALPFRNFVAQARLGVSAAEHETFFTRMLSDIDEPSAPYGLLDVQGGVAELDEARLVLPDDLAETLRAQARTLGVSAASLMHLAWAQVLSKLTGRQEVVFGTVLFGRMQGGAGADRVLGMFINTLPVRISIGDRGVAEGVRGTHALLTQLLRHEHAPLALAQRCSAVQAPLPLFSSLLNYRHSQRNEVTDADSGWDGVVVLTTADRSTYPLTLSVDDFGEGFALTVQVDRSVSAGRICAYMQTALEHFTSLAGRPKDTETSLLSMDILPDTERSLVLSDWNATDAAYPSELGVHQVFEQQVALRPQAVALVHDQKTLSYAELNAHANRLAHHLIAQGIGAGDCVATCLERSAGLVIAQLAILKAGAAYVPLDAVLPPARQAA</sequence>
<accession>A0ABT1GZ60</accession>
<protein>
    <submittedName>
        <fullName evidence="3">Non-ribosomal peptide synthetase component F</fullName>
    </submittedName>
</protein>
<evidence type="ECO:0000313" key="4">
    <source>
        <dbReference type="Proteomes" id="UP001162889"/>
    </source>
</evidence>
<dbReference type="SUPFAM" id="SSF56801">
    <property type="entry name" value="Acetyl-CoA synthetase-like"/>
    <property type="match status" value="1"/>
</dbReference>
<evidence type="ECO:0000259" key="2">
    <source>
        <dbReference type="Pfam" id="PF00668"/>
    </source>
</evidence>
<keyword evidence="4" id="KW-1185">Reference proteome</keyword>
<dbReference type="Gene3D" id="3.40.50.12780">
    <property type="entry name" value="N-terminal domain of ligase-like"/>
    <property type="match status" value="1"/>
</dbReference>
<dbReference type="CDD" id="cd19544">
    <property type="entry name" value="E-C_NRPS"/>
    <property type="match status" value="1"/>
</dbReference>
<dbReference type="Pfam" id="PF00501">
    <property type="entry name" value="AMP-binding"/>
    <property type="match status" value="1"/>
</dbReference>
<dbReference type="PANTHER" id="PTHR45527:SF1">
    <property type="entry name" value="FATTY ACID SYNTHASE"/>
    <property type="match status" value="1"/>
</dbReference>
<comment type="caution">
    <text evidence="3">The sequence shown here is derived from an EMBL/GenBank/DDBJ whole genome shotgun (WGS) entry which is preliminary data.</text>
</comment>
<feature type="non-terminal residue" evidence="3">
    <location>
        <position position="1"/>
    </location>
</feature>
<evidence type="ECO:0000259" key="1">
    <source>
        <dbReference type="Pfam" id="PF00501"/>
    </source>
</evidence>
<dbReference type="SUPFAM" id="SSF52777">
    <property type="entry name" value="CoA-dependent acyltransferases"/>
    <property type="match status" value="2"/>
</dbReference>
<feature type="domain" description="AMP-dependent synthetase/ligase" evidence="1">
    <location>
        <begin position="338"/>
        <end position="420"/>
    </location>
</feature>
<dbReference type="EMBL" id="JALJZU010000063">
    <property type="protein sequence ID" value="MCP2012863.1"/>
    <property type="molecule type" value="Genomic_DNA"/>
</dbReference>
<dbReference type="Gene3D" id="3.30.559.30">
    <property type="entry name" value="Nonribosomal peptide synthetase, condensation domain"/>
    <property type="match status" value="1"/>
</dbReference>
<dbReference type="Proteomes" id="UP001162889">
    <property type="component" value="Unassembled WGS sequence"/>
</dbReference>
<feature type="non-terminal residue" evidence="3">
    <location>
        <position position="423"/>
    </location>
</feature>